<dbReference type="Proteomes" id="UP000620366">
    <property type="component" value="Unassembled WGS sequence"/>
</dbReference>
<dbReference type="PANTHER" id="PTHR30269">
    <property type="entry name" value="TRANSMEMBRANE PROTEIN YFCA"/>
    <property type="match status" value="1"/>
</dbReference>
<dbReference type="InterPro" id="IPR002781">
    <property type="entry name" value="TM_pro_TauE-like"/>
</dbReference>
<keyword evidence="6 8" id="KW-1133">Transmembrane helix</keyword>
<evidence type="ECO:0000256" key="4">
    <source>
        <dbReference type="ARBA" id="ARBA00022475"/>
    </source>
</evidence>
<comment type="caution">
    <text evidence="9">The sequence shown here is derived from an EMBL/GenBank/DDBJ whole genome shotgun (WGS) entry which is preliminary data.</text>
</comment>
<dbReference type="Pfam" id="PF01925">
    <property type="entry name" value="TauE"/>
    <property type="match status" value="1"/>
</dbReference>
<dbReference type="InterPro" id="IPR052017">
    <property type="entry name" value="TSUP"/>
</dbReference>
<evidence type="ECO:0000256" key="3">
    <source>
        <dbReference type="ARBA" id="ARBA00022448"/>
    </source>
</evidence>
<feature type="transmembrane region" description="Helical" evidence="8">
    <location>
        <begin position="125"/>
        <end position="154"/>
    </location>
</feature>
<feature type="transmembrane region" description="Helical" evidence="8">
    <location>
        <begin position="95"/>
        <end position="113"/>
    </location>
</feature>
<feature type="transmembrane region" description="Helical" evidence="8">
    <location>
        <begin position="224"/>
        <end position="239"/>
    </location>
</feature>
<feature type="transmembrane region" description="Helical" evidence="8">
    <location>
        <begin position="191"/>
        <end position="212"/>
    </location>
</feature>
<feature type="transmembrane region" description="Helical" evidence="8">
    <location>
        <begin position="39"/>
        <end position="59"/>
    </location>
</feature>
<proteinExistence type="inferred from homology"/>
<reference evidence="9" key="1">
    <citation type="submission" date="2020-08" db="EMBL/GenBank/DDBJ databases">
        <title>Genome public.</title>
        <authorList>
            <person name="Liu C."/>
            <person name="Sun Q."/>
        </authorList>
    </citation>
    <scope>NUCLEOTIDE SEQUENCE</scope>
    <source>
        <strain evidence="9">BX7</strain>
    </source>
</reference>
<keyword evidence="4 8" id="KW-1003">Cell membrane</keyword>
<protein>
    <recommendedName>
        <fullName evidence="8">Probable membrane transporter protein</fullName>
    </recommendedName>
</protein>
<keyword evidence="10" id="KW-1185">Reference proteome</keyword>
<evidence type="ECO:0000256" key="8">
    <source>
        <dbReference type="RuleBase" id="RU363041"/>
    </source>
</evidence>
<evidence type="ECO:0000313" key="9">
    <source>
        <dbReference type="EMBL" id="MBC8536175.1"/>
    </source>
</evidence>
<keyword evidence="3" id="KW-0813">Transport</keyword>
<dbReference type="GO" id="GO:0005886">
    <property type="term" value="C:plasma membrane"/>
    <property type="evidence" value="ECO:0007669"/>
    <property type="project" value="UniProtKB-SubCell"/>
</dbReference>
<gene>
    <name evidence="9" type="ORF">H8695_05650</name>
</gene>
<evidence type="ECO:0000256" key="7">
    <source>
        <dbReference type="ARBA" id="ARBA00023136"/>
    </source>
</evidence>
<evidence type="ECO:0000256" key="5">
    <source>
        <dbReference type="ARBA" id="ARBA00022692"/>
    </source>
</evidence>
<name>A0A926DFP9_9FIRM</name>
<dbReference type="PANTHER" id="PTHR30269:SF37">
    <property type="entry name" value="MEMBRANE TRANSPORTER PROTEIN"/>
    <property type="match status" value="1"/>
</dbReference>
<evidence type="ECO:0000313" key="10">
    <source>
        <dbReference type="Proteomes" id="UP000620366"/>
    </source>
</evidence>
<sequence>MEIFLLILVCLAGGVIQTTTGFGFSIFAMALLPLFLPNYLTAVTVTCIISFLGTVTLAVKYRKFASFRMLAIPLVSYFVFNTIAVQMMSAVSDTFLKRLLGGLLVVLSVYFIFFSDRIHIRATPVSGAVASAVGGVGGALFNIAGPPMVIYFLSASKDNLEYQANMQVYFTVTAVYTMFLRIITGAVTRQVLVFTGFGTAGMLVGVGVGLVIFKHLSQKSLRQLVYGFMAAMGAFILIVG</sequence>
<evidence type="ECO:0000256" key="6">
    <source>
        <dbReference type="ARBA" id="ARBA00022989"/>
    </source>
</evidence>
<comment type="subcellular location">
    <subcellularLocation>
        <location evidence="1 8">Cell membrane</location>
        <topology evidence="1 8">Multi-pass membrane protein</topology>
    </subcellularLocation>
</comment>
<keyword evidence="7 8" id="KW-0472">Membrane</keyword>
<dbReference type="RefSeq" id="WP_249299927.1">
    <property type="nucleotide sequence ID" value="NZ_JACRSP010000002.1"/>
</dbReference>
<dbReference type="EMBL" id="JACRSP010000002">
    <property type="protein sequence ID" value="MBC8536175.1"/>
    <property type="molecule type" value="Genomic_DNA"/>
</dbReference>
<feature type="transmembrane region" description="Helical" evidence="8">
    <location>
        <begin position="71"/>
        <end position="89"/>
    </location>
</feature>
<dbReference type="AlphaFoldDB" id="A0A926DFP9"/>
<accession>A0A926DFP9</accession>
<evidence type="ECO:0000256" key="1">
    <source>
        <dbReference type="ARBA" id="ARBA00004651"/>
    </source>
</evidence>
<organism evidence="9 10">
    <name type="scientific">Feifania hominis</name>
    <dbReference type="NCBI Taxonomy" id="2763660"/>
    <lineage>
        <taxon>Bacteria</taxon>
        <taxon>Bacillati</taxon>
        <taxon>Bacillota</taxon>
        <taxon>Clostridia</taxon>
        <taxon>Eubacteriales</taxon>
        <taxon>Feifaniaceae</taxon>
        <taxon>Feifania</taxon>
    </lineage>
</organism>
<feature type="transmembrane region" description="Helical" evidence="8">
    <location>
        <begin position="166"/>
        <end position="184"/>
    </location>
</feature>
<keyword evidence="5 8" id="KW-0812">Transmembrane</keyword>
<evidence type="ECO:0000256" key="2">
    <source>
        <dbReference type="ARBA" id="ARBA00009142"/>
    </source>
</evidence>
<comment type="similarity">
    <text evidence="2 8">Belongs to the 4-toluene sulfonate uptake permease (TSUP) (TC 2.A.102) family.</text>
</comment>